<gene>
    <name evidence="2" type="ORF">phiKDA1_27</name>
</gene>
<dbReference type="Proteomes" id="UP000030740">
    <property type="component" value="Segment"/>
</dbReference>
<evidence type="ECO:0000256" key="1">
    <source>
        <dbReference type="SAM" id="MobiDB-lite"/>
    </source>
</evidence>
<name>A0A0A6Z583_9CAUD</name>
<keyword evidence="3" id="KW-1185">Reference proteome</keyword>
<evidence type="ECO:0000313" key="2">
    <source>
        <dbReference type="EMBL" id="AFE86120.1"/>
    </source>
</evidence>
<reference evidence="2 3" key="1">
    <citation type="submission" date="2011-12" db="EMBL/GenBank/DDBJ databases">
        <title>Genome of multiresistant Enterobacter cloacae podovirus phiKDA1 - a new EPS depolymerase producing member of phiKMV supergroup.</title>
        <authorList>
            <person name="Dabrowski K."/>
            <person name="Hejnowicz M.S."/>
            <person name="Gajewska J."/>
            <person name="Lobocka M.B."/>
        </authorList>
    </citation>
    <scope>NUCLEOTIDE SEQUENCE [LARGE SCALE GENOMIC DNA]</scope>
</reference>
<protein>
    <recommendedName>
        <fullName evidence="4">Large tegument protein</fullName>
    </recommendedName>
</protein>
<accession>A0A0A6Z583</accession>
<dbReference type="EMBL" id="JQ267518">
    <property type="protein sequence ID" value="AFE86120.1"/>
    <property type="molecule type" value="Genomic_DNA"/>
</dbReference>
<feature type="region of interest" description="Disordered" evidence="1">
    <location>
        <begin position="226"/>
        <end position="245"/>
    </location>
</feature>
<organism evidence="2 3">
    <name type="scientific">Enterobacter phage phiKDA1</name>
    <dbReference type="NCBI Taxonomy" id="1147139"/>
    <lineage>
        <taxon>Viruses</taxon>
        <taxon>Duplodnaviria</taxon>
        <taxon>Heunggongvirae</taxon>
        <taxon>Uroviricota</taxon>
        <taxon>Caudoviricetes</taxon>
        <taxon>Autographivirales</taxon>
        <taxon>Autoscriptoviridae</taxon>
        <taxon>Slopekvirinae</taxon>
        <taxon>Koutsourovirus</taxon>
        <taxon>Koutsourovirus Pec</taxon>
        <taxon>Koutsourovirus KDA1</taxon>
    </lineage>
</organism>
<evidence type="ECO:0000313" key="3">
    <source>
        <dbReference type="Proteomes" id="UP000030740"/>
    </source>
</evidence>
<proteinExistence type="predicted"/>
<evidence type="ECO:0008006" key="4">
    <source>
        <dbReference type="Google" id="ProtNLM"/>
    </source>
</evidence>
<sequence>MTILNNIAALVNEAVETQGVDHSITQQGGGNFEDVLLPRGTYYGRMVEYIELGKKIPMNAGKPTGKPAVLNVRTGFIIYTPDGGIKRINPFPMAVSSFEKAKFKQLFDKMNVDGTLKHLAQALGKPMAFDIEQYTTKAGKTLNVINFAGTRPLPKFDPNTGAPIVLPELDEQFLRLFLWNNPTKETWESLYIEKNNFIQEDILAAVDFEGSALQQLLMGGVPSPEALAPAAPSAQAPAGQSGAGAVDTAAAPVGVQTPQAPAAPVAPAAPIAPAAPVAPQAPVAPIAPPVA</sequence>